<keyword evidence="2" id="KW-1133">Transmembrane helix</keyword>
<organism evidence="3 4">
    <name type="scientific">Streptomyces crystallinus</name>
    <dbReference type="NCBI Taxonomy" id="68191"/>
    <lineage>
        <taxon>Bacteria</taxon>
        <taxon>Bacillati</taxon>
        <taxon>Actinomycetota</taxon>
        <taxon>Actinomycetes</taxon>
        <taxon>Kitasatosporales</taxon>
        <taxon>Streptomycetaceae</taxon>
        <taxon>Streptomyces</taxon>
    </lineage>
</organism>
<gene>
    <name evidence="3" type="ORF">GCM10010394_29680</name>
</gene>
<sequence length="367" mass="39850">MSVVGDQDGGSAVPDDEWERFLRESVDGVADAPKEPSARARVVTKRLRKKPDASQIWPGHYAPPRQRRRKQGWYAVGFLASLALLAVALFPGRVVDWLAPGGEATDTPLAAETARPTQAPPAQAPEQPTLKEPFKGSPAARWADGAAGISVPPAKATGWMSTRQVAEALGHTRDFLVDASLDPAVLRGEHPGKAIARINPHQQDVQDYLSTAFRAPSKTNDPLLLFSRFDKARTRLVGDVVKTRGRITYQQGDRGALRVTTDITYVYPVVRAASGSSEVERTIVRREVVMDWDDPGKVITEPGTFSLVSYNIDITNGGCGTPNGYLTPAFGAERDTGAREGREIDPYDRSTSMEERMGKGCGVATRM</sequence>
<feature type="transmembrane region" description="Helical" evidence="2">
    <location>
        <begin position="72"/>
        <end position="90"/>
    </location>
</feature>
<reference evidence="3 4" key="1">
    <citation type="journal article" date="2019" name="Int. J. Syst. Evol. Microbiol.">
        <title>The Global Catalogue of Microorganisms (GCM) 10K type strain sequencing project: providing services to taxonomists for standard genome sequencing and annotation.</title>
        <authorList>
            <consortium name="The Broad Institute Genomics Platform"/>
            <consortium name="The Broad Institute Genome Sequencing Center for Infectious Disease"/>
            <person name="Wu L."/>
            <person name="Ma J."/>
        </authorList>
    </citation>
    <scope>NUCLEOTIDE SEQUENCE [LARGE SCALE GENOMIC DNA]</scope>
    <source>
        <strain evidence="3 4">JCM 5067</strain>
    </source>
</reference>
<keyword evidence="2" id="KW-0812">Transmembrane</keyword>
<accession>A0ABN1FUU6</accession>
<comment type="caution">
    <text evidence="3">The sequence shown here is derived from an EMBL/GenBank/DDBJ whole genome shotgun (WGS) entry which is preliminary data.</text>
</comment>
<dbReference type="RefSeq" id="WP_344074039.1">
    <property type="nucleotide sequence ID" value="NZ_BAAACA010000014.1"/>
</dbReference>
<evidence type="ECO:0000256" key="1">
    <source>
        <dbReference type="SAM" id="MobiDB-lite"/>
    </source>
</evidence>
<dbReference type="EMBL" id="BAAACA010000014">
    <property type="protein sequence ID" value="GAA0598178.1"/>
    <property type="molecule type" value="Genomic_DNA"/>
</dbReference>
<keyword evidence="2" id="KW-0472">Membrane</keyword>
<evidence type="ECO:0000256" key="2">
    <source>
        <dbReference type="SAM" id="Phobius"/>
    </source>
</evidence>
<keyword evidence="4" id="KW-1185">Reference proteome</keyword>
<evidence type="ECO:0000313" key="3">
    <source>
        <dbReference type="EMBL" id="GAA0598178.1"/>
    </source>
</evidence>
<proteinExistence type="predicted"/>
<dbReference type="Proteomes" id="UP001500668">
    <property type="component" value="Unassembled WGS sequence"/>
</dbReference>
<evidence type="ECO:0000313" key="4">
    <source>
        <dbReference type="Proteomes" id="UP001500668"/>
    </source>
</evidence>
<name>A0ABN1FUU6_9ACTN</name>
<feature type="region of interest" description="Disordered" evidence="1">
    <location>
        <begin position="112"/>
        <end position="140"/>
    </location>
</feature>
<protein>
    <submittedName>
        <fullName evidence="3">Uncharacterized protein</fullName>
    </submittedName>
</protein>